<sequence length="346" mass="38345">MEDKSPSLCRLCHVNFDSPNEWRQHAKSEWHVYNLRMKVAEPGVVISPPSESQSTKKTSSPKAKKAVQVEDTAELNDESDVDIDADIDSDVNVDGGTELSAKPEFNPKQCLFCDEENENFGQSLDHMSKAHSFTIPQPAYLIVEPETLVGYLHLVIHGYGECILCAARRDTVEGIQHHMKAKGHCRFNVASDLAEFYDVPSLEYQAGEESLRLPSGRLLSHRTGPTRPALARIARQSAERNLEGRTTSALATRPNESELVPTQNNDNSPPAAPSTQISQLSRGDQQSLAHLPDHEVRSILATTARAIDQSRREEQQSQLGLAQAGNTTLTGHFRMDTSKRFRGPWG</sequence>
<organism evidence="3 4">
    <name type="scientific">Trichoderma asperellum (strain ATCC 204424 / CBS 433.97 / NBRC 101777)</name>
    <dbReference type="NCBI Taxonomy" id="1042311"/>
    <lineage>
        <taxon>Eukaryota</taxon>
        <taxon>Fungi</taxon>
        <taxon>Dikarya</taxon>
        <taxon>Ascomycota</taxon>
        <taxon>Pezizomycotina</taxon>
        <taxon>Sordariomycetes</taxon>
        <taxon>Hypocreomycetidae</taxon>
        <taxon>Hypocreales</taxon>
        <taxon>Hypocreaceae</taxon>
        <taxon>Trichoderma</taxon>
    </lineage>
</organism>
<dbReference type="Proteomes" id="UP000240493">
    <property type="component" value="Unassembled WGS sequence"/>
</dbReference>
<feature type="region of interest" description="Disordered" evidence="1">
    <location>
        <begin position="238"/>
        <end position="286"/>
    </location>
</feature>
<dbReference type="PANTHER" id="PTHR13182:SF8">
    <property type="entry name" value="CYTOPLASMIC 60S SUBUNIT BIOGENESIS FACTOR ZNF622"/>
    <property type="match status" value="1"/>
</dbReference>
<dbReference type="GO" id="GO:0042273">
    <property type="term" value="P:ribosomal large subunit biogenesis"/>
    <property type="evidence" value="ECO:0007669"/>
    <property type="project" value="TreeGrafter"/>
</dbReference>
<dbReference type="InterPro" id="IPR041661">
    <property type="entry name" value="ZN622/Rei1/Reh1_Znf-C2H2"/>
</dbReference>
<dbReference type="InterPro" id="IPR040025">
    <property type="entry name" value="Znf622/Rei1/Reh1"/>
</dbReference>
<feature type="region of interest" description="Disordered" evidence="1">
    <location>
        <begin position="308"/>
        <end position="346"/>
    </location>
</feature>
<protein>
    <recommendedName>
        <fullName evidence="2">ZN622/Rei1/Reh1 zinc finger C2H2-type domain-containing protein</fullName>
    </recommendedName>
</protein>
<proteinExistence type="predicted"/>
<dbReference type="AlphaFoldDB" id="A0A2T3Z1P0"/>
<evidence type="ECO:0000313" key="3">
    <source>
        <dbReference type="EMBL" id="PTB38729.1"/>
    </source>
</evidence>
<evidence type="ECO:0000313" key="4">
    <source>
        <dbReference type="Proteomes" id="UP000240493"/>
    </source>
</evidence>
<dbReference type="PANTHER" id="PTHR13182">
    <property type="entry name" value="ZINC FINGER PROTEIN 622"/>
    <property type="match status" value="1"/>
</dbReference>
<feature type="region of interest" description="Disordered" evidence="1">
    <location>
        <begin position="44"/>
        <end position="75"/>
    </location>
</feature>
<accession>A0A2T3Z1P0</accession>
<feature type="compositionally biased region" description="Polar residues" evidence="1">
    <location>
        <begin position="316"/>
        <end position="330"/>
    </location>
</feature>
<dbReference type="SUPFAM" id="SSF57667">
    <property type="entry name" value="beta-beta-alpha zinc fingers"/>
    <property type="match status" value="2"/>
</dbReference>
<dbReference type="EMBL" id="KZ679265">
    <property type="protein sequence ID" value="PTB38729.1"/>
    <property type="molecule type" value="Genomic_DNA"/>
</dbReference>
<reference evidence="3 4" key="1">
    <citation type="submission" date="2016-07" db="EMBL/GenBank/DDBJ databases">
        <title>Multiple horizontal gene transfer events from other fungi enriched the ability of initially mycotrophic Trichoderma (Ascomycota) to feed on dead plant biomass.</title>
        <authorList>
            <consortium name="DOE Joint Genome Institute"/>
            <person name="Aerts A."/>
            <person name="Atanasova L."/>
            <person name="Chenthamara K."/>
            <person name="Zhang J."/>
            <person name="Grujic M."/>
            <person name="Henrissat B."/>
            <person name="Kuo A."/>
            <person name="Salamov A."/>
            <person name="Lipzen A."/>
            <person name="Labutti K."/>
            <person name="Barry K."/>
            <person name="Miao Y."/>
            <person name="Rahimi M.J."/>
            <person name="Shen Q."/>
            <person name="Grigoriev I.V."/>
            <person name="Kubicek C.P."/>
            <person name="Druzhinina I.S."/>
        </authorList>
    </citation>
    <scope>NUCLEOTIDE SEQUENCE [LARGE SCALE GENOMIC DNA]</scope>
    <source>
        <strain evidence="3 4">CBS 433.97</strain>
    </source>
</reference>
<evidence type="ECO:0000256" key="1">
    <source>
        <dbReference type="SAM" id="MobiDB-lite"/>
    </source>
</evidence>
<dbReference type="InterPro" id="IPR036236">
    <property type="entry name" value="Znf_C2H2_sf"/>
</dbReference>
<dbReference type="OrthoDB" id="19329at2759"/>
<feature type="compositionally biased region" description="Polar residues" evidence="1">
    <location>
        <begin position="260"/>
        <end position="286"/>
    </location>
</feature>
<feature type="compositionally biased region" description="Low complexity" evidence="1">
    <location>
        <begin position="47"/>
        <end position="61"/>
    </location>
</feature>
<dbReference type="GO" id="GO:0030687">
    <property type="term" value="C:preribosome, large subunit precursor"/>
    <property type="evidence" value="ECO:0007669"/>
    <property type="project" value="TreeGrafter"/>
</dbReference>
<dbReference type="STRING" id="1042311.A0A2T3Z1P0"/>
<keyword evidence="4" id="KW-1185">Reference proteome</keyword>
<dbReference type="Pfam" id="PF12756">
    <property type="entry name" value="zf-C2H2_2"/>
    <property type="match status" value="1"/>
</dbReference>
<feature type="domain" description="ZN622/Rei1/Reh1 zinc finger C2H2-type" evidence="2">
    <location>
        <begin position="109"/>
        <end position="203"/>
    </location>
</feature>
<name>A0A2T3Z1P0_TRIA4</name>
<evidence type="ECO:0000259" key="2">
    <source>
        <dbReference type="Pfam" id="PF12756"/>
    </source>
</evidence>
<gene>
    <name evidence="3" type="ORF">M441DRAFT_81877</name>
</gene>